<protein>
    <recommendedName>
        <fullName evidence="3">Metallo-beta-lactamase domain-containing protein</fullName>
    </recommendedName>
</protein>
<sequence>MKRVIILGIALVINGCAVNAVDSRDNLDLKSLADPNDKNPKIFTLPVGQGNCQLLTCPTSQKAMIFDCGSTGINKELKNKHNLIKWSKKEIVNRLVSIFDNEGIKRYNIILSHPDADHYNYITEIILQLSNERSLLPENVILGGELEDYNSESMNSLLTFLKMDKSLKVITFDNRYSSTPGAPLKELSCDKDIINSYILAANVGTKDNDKSIVVAVNIPEKHSNGYISNRFALFSGDMTSETVKFIKKNPIIYMKNVELVTAPHHGEYNTDVTKQLADATYTKVLLVSSGPRPDYGHPSCNTLNEFNNKTQLINTVNHRIGCFEKADTIDGKKNVFSQKDIYGRGVFETFESGEIVIEFEAMEMTPSTKLIPN</sequence>
<dbReference type="PANTHER" id="PTHR30619">
    <property type="entry name" value="DNA INTERNALIZATION/COMPETENCE PROTEIN COMEC/REC2"/>
    <property type="match status" value="1"/>
</dbReference>
<evidence type="ECO:0008006" key="3">
    <source>
        <dbReference type="Google" id="ProtNLM"/>
    </source>
</evidence>
<dbReference type="PANTHER" id="PTHR30619:SF1">
    <property type="entry name" value="RECOMBINATION PROTEIN 2"/>
    <property type="match status" value="1"/>
</dbReference>
<dbReference type="InterPro" id="IPR036866">
    <property type="entry name" value="RibonucZ/Hydroxyglut_hydro"/>
</dbReference>
<accession>A0AAW4AXC3</accession>
<comment type="caution">
    <text evidence="1">The sequence shown here is derived from an EMBL/GenBank/DDBJ whole genome shotgun (WGS) entry which is preliminary data.</text>
</comment>
<evidence type="ECO:0000313" key="2">
    <source>
        <dbReference type="Proteomes" id="UP000722957"/>
    </source>
</evidence>
<name>A0AAW4AXC3_VIBAN</name>
<proteinExistence type="predicted"/>
<gene>
    <name evidence="1" type="ORF">EAY07_16970</name>
</gene>
<dbReference type="RefSeq" id="WP_107489859.1">
    <property type="nucleotide sequence ID" value="NZ_CP020533.1"/>
</dbReference>
<dbReference type="EMBL" id="RDOM01000061">
    <property type="protein sequence ID" value="MBF4273685.1"/>
    <property type="molecule type" value="Genomic_DNA"/>
</dbReference>
<reference evidence="1 2" key="1">
    <citation type="journal article" date="2021" name="PeerJ">
        <title>Analysis of 44 Vibrio anguillarum genomes reveals high genetic diversity.</title>
        <authorList>
            <person name="Hansen M.J."/>
            <person name="Dalsgaard I."/>
        </authorList>
    </citation>
    <scope>NUCLEOTIDE SEQUENCE [LARGE SCALE GENOMIC DNA]</scope>
    <source>
        <strain evidence="1 2">17-16730-2A</strain>
    </source>
</reference>
<dbReference type="AlphaFoldDB" id="A0AAW4AXC3"/>
<dbReference type="SUPFAM" id="SSF56281">
    <property type="entry name" value="Metallo-hydrolase/oxidoreductase"/>
    <property type="match status" value="1"/>
</dbReference>
<dbReference type="Gene3D" id="3.60.15.10">
    <property type="entry name" value="Ribonuclease Z/Hydroxyacylglutathione hydrolase-like"/>
    <property type="match status" value="1"/>
</dbReference>
<dbReference type="InterPro" id="IPR052159">
    <property type="entry name" value="Competence_DNA_uptake"/>
</dbReference>
<evidence type="ECO:0000313" key="1">
    <source>
        <dbReference type="EMBL" id="MBF4273685.1"/>
    </source>
</evidence>
<dbReference type="Proteomes" id="UP000722957">
    <property type="component" value="Unassembled WGS sequence"/>
</dbReference>
<organism evidence="1 2">
    <name type="scientific">Vibrio anguillarum</name>
    <name type="common">Listonella anguillarum</name>
    <dbReference type="NCBI Taxonomy" id="55601"/>
    <lineage>
        <taxon>Bacteria</taxon>
        <taxon>Pseudomonadati</taxon>
        <taxon>Pseudomonadota</taxon>
        <taxon>Gammaproteobacteria</taxon>
        <taxon>Vibrionales</taxon>
        <taxon>Vibrionaceae</taxon>
        <taxon>Vibrio</taxon>
    </lineage>
</organism>